<sequence>MRVLYITLMLLDYCYMCACLICFHCDIAPFYFSEVCAPEPGTGRSDSLRLGPPQARERRGTSARRDKEAWGRRKNSAKAHRMACNQLCGIPKTSENSSATSGRRPVCLLQQEGVKLCDEGAHAEPVELADICSAKTQAFEHPSEGGRNLDSP</sequence>
<dbReference type="AlphaFoldDB" id="A0A812PY90"/>
<gene>
    <name evidence="3" type="ORF">SNAT2548_LOCUS18569</name>
</gene>
<feature type="compositionally biased region" description="Basic and acidic residues" evidence="1">
    <location>
        <begin position="55"/>
        <end position="71"/>
    </location>
</feature>
<reference evidence="3" key="1">
    <citation type="submission" date="2021-02" db="EMBL/GenBank/DDBJ databases">
        <authorList>
            <person name="Dougan E. K."/>
            <person name="Rhodes N."/>
            <person name="Thang M."/>
            <person name="Chan C."/>
        </authorList>
    </citation>
    <scope>NUCLEOTIDE SEQUENCE</scope>
</reference>
<feature type="chain" id="PRO_5032702462" evidence="2">
    <location>
        <begin position="20"/>
        <end position="152"/>
    </location>
</feature>
<protein>
    <submittedName>
        <fullName evidence="3">Uncharacterized protein</fullName>
    </submittedName>
</protein>
<evidence type="ECO:0000313" key="4">
    <source>
        <dbReference type="Proteomes" id="UP000604046"/>
    </source>
</evidence>
<dbReference type="Proteomes" id="UP000604046">
    <property type="component" value="Unassembled WGS sequence"/>
</dbReference>
<name>A0A812PY90_9DINO</name>
<organism evidence="3 4">
    <name type="scientific">Symbiodinium natans</name>
    <dbReference type="NCBI Taxonomy" id="878477"/>
    <lineage>
        <taxon>Eukaryota</taxon>
        <taxon>Sar</taxon>
        <taxon>Alveolata</taxon>
        <taxon>Dinophyceae</taxon>
        <taxon>Suessiales</taxon>
        <taxon>Symbiodiniaceae</taxon>
        <taxon>Symbiodinium</taxon>
    </lineage>
</organism>
<evidence type="ECO:0000256" key="2">
    <source>
        <dbReference type="SAM" id="SignalP"/>
    </source>
</evidence>
<comment type="caution">
    <text evidence="3">The sequence shown here is derived from an EMBL/GenBank/DDBJ whole genome shotgun (WGS) entry which is preliminary data.</text>
</comment>
<keyword evidence="4" id="KW-1185">Reference proteome</keyword>
<keyword evidence="2" id="KW-0732">Signal</keyword>
<feature type="region of interest" description="Disordered" evidence="1">
    <location>
        <begin position="42"/>
        <end position="80"/>
    </location>
</feature>
<evidence type="ECO:0000313" key="3">
    <source>
        <dbReference type="EMBL" id="CAE7351931.1"/>
    </source>
</evidence>
<evidence type="ECO:0000256" key="1">
    <source>
        <dbReference type="SAM" id="MobiDB-lite"/>
    </source>
</evidence>
<proteinExistence type="predicted"/>
<dbReference type="EMBL" id="CAJNDS010002149">
    <property type="protein sequence ID" value="CAE7351931.1"/>
    <property type="molecule type" value="Genomic_DNA"/>
</dbReference>
<feature type="signal peptide" evidence="2">
    <location>
        <begin position="1"/>
        <end position="19"/>
    </location>
</feature>
<accession>A0A812PY90</accession>